<reference evidence="1 2" key="1">
    <citation type="submission" date="2014-04" db="EMBL/GenBank/DDBJ databases">
        <authorList>
            <consortium name="DOE Joint Genome Institute"/>
            <person name="Kuo A."/>
            <person name="Kohler A."/>
            <person name="Jargeat P."/>
            <person name="Nagy L.G."/>
            <person name="Floudas D."/>
            <person name="Copeland A."/>
            <person name="Barry K.W."/>
            <person name="Cichocki N."/>
            <person name="Veneault-Fourrey C."/>
            <person name="LaButti K."/>
            <person name="Lindquist E.A."/>
            <person name="Lipzen A."/>
            <person name="Lundell T."/>
            <person name="Morin E."/>
            <person name="Murat C."/>
            <person name="Sun H."/>
            <person name="Tunlid A."/>
            <person name="Henrissat B."/>
            <person name="Grigoriev I.V."/>
            <person name="Hibbett D.S."/>
            <person name="Martin F."/>
            <person name="Nordberg H.P."/>
            <person name="Cantor M.N."/>
            <person name="Hua S.X."/>
        </authorList>
    </citation>
    <scope>NUCLEOTIDE SEQUENCE [LARGE SCALE GENOMIC DNA]</scope>
    <source>
        <strain evidence="1 2">Ve08.2h10</strain>
    </source>
</reference>
<dbReference type="InParanoid" id="A0A0D0CJ07"/>
<dbReference type="HOGENOM" id="CLU_2606710_0_0_1"/>
<name>A0A0D0CJ07_9AGAM</name>
<protein>
    <submittedName>
        <fullName evidence="1">Uncharacterized protein</fullName>
    </submittedName>
</protein>
<sequence>MGSWVHGRIWETRWVVQTSKRWGWLGLMVMHPDLYALGRETFLKLAGYGQSRLTKARTTQASQLSADLWPVVVGNGWAD</sequence>
<dbReference type="Proteomes" id="UP000054538">
    <property type="component" value="Unassembled WGS sequence"/>
</dbReference>
<keyword evidence="2" id="KW-1185">Reference proteome</keyword>
<gene>
    <name evidence="1" type="ORF">PAXRUDRAFT_835786</name>
</gene>
<proteinExistence type="predicted"/>
<accession>A0A0D0CJ07</accession>
<evidence type="ECO:0000313" key="2">
    <source>
        <dbReference type="Proteomes" id="UP000054538"/>
    </source>
</evidence>
<organism evidence="1 2">
    <name type="scientific">Paxillus rubicundulus Ve08.2h10</name>
    <dbReference type="NCBI Taxonomy" id="930991"/>
    <lineage>
        <taxon>Eukaryota</taxon>
        <taxon>Fungi</taxon>
        <taxon>Dikarya</taxon>
        <taxon>Basidiomycota</taxon>
        <taxon>Agaricomycotina</taxon>
        <taxon>Agaricomycetes</taxon>
        <taxon>Agaricomycetidae</taxon>
        <taxon>Boletales</taxon>
        <taxon>Paxilineae</taxon>
        <taxon>Paxillaceae</taxon>
        <taxon>Paxillus</taxon>
    </lineage>
</organism>
<reference evidence="2" key="2">
    <citation type="submission" date="2015-01" db="EMBL/GenBank/DDBJ databases">
        <title>Evolutionary Origins and Diversification of the Mycorrhizal Mutualists.</title>
        <authorList>
            <consortium name="DOE Joint Genome Institute"/>
            <consortium name="Mycorrhizal Genomics Consortium"/>
            <person name="Kohler A."/>
            <person name="Kuo A."/>
            <person name="Nagy L.G."/>
            <person name="Floudas D."/>
            <person name="Copeland A."/>
            <person name="Barry K.W."/>
            <person name="Cichocki N."/>
            <person name="Veneault-Fourrey C."/>
            <person name="LaButti K."/>
            <person name="Lindquist E.A."/>
            <person name="Lipzen A."/>
            <person name="Lundell T."/>
            <person name="Morin E."/>
            <person name="Murat C."/>
            <person name="Riley R."/>
            <person name="Ohm R."/>
            <person name="Sun H."/>
            <person name="Tunlid A."/>
            <person name="Henrissat B."/>
            <person name="Grigoriev I.V."/>
            <person name="Hibbett D.S."/>
            <person name="Martin F."/>
        </authorList>
    </citation>
    <scope>NUCLEOTIDE SEQUENCE [LARGE SCALE GENOMIC DNA]</scope>
    <source>
        <strain evidence="2">Ve08.2h10</strain>
    </source>
</reference>
<dbReference type="AlphaFoldDB" id="A0A0D0CJ07"/>
<evidence type="ECO:0000313" key="1">
    <source>
        <dbReference type="EMBL" id="KIK75173.1"/>
    </source>
</evidence>
<dbReference type="EMBL" id="KN828290">
    <property type="protein sequence ID" value="KIK75173.1"/>
    <property type="molecule type" value="Genomic_DNA"/>
</dbReference>